<dbReference type="Pfam" id="PF06761">
    <property type="entry name" value="IcmF-related"/>
    <property type="match status" value="1"/>
</dbReference>
<feature type="domain" description="Type VI secretion system IcmF C-terminal" evidence="3">
    <location>
        <begin position="1103"/>
        <end position="1205"/>
    </location>
</feature>
<feature type="domain" description="IcmF-related" evidence="4">
    <location>
        <begin position="489"/>
        <end position="830"/>
    </location>
</feature>
<evidence type="ECO:0000256" key="1">
    <source>
        <dbReference type="SAM" id="MobiDB-lite"/>
    </source>
</evidence>
<sequence length="1256" mass="137638">MSRLRAPLTDARFLTLLGFVALAAFLVFATNMFGIPASWAIAAGILLVSAWVLATFLHRRKARQHADALHEMLDQPVERQAGTTAAARLEQETLRQRMQEAVTTIKRSKLGRASGRSALYELPWYVTIGNPAAGKSSAIINSGLQFPFEDGTGSVVKGIGGTRNCDWFFTTEGILLDTAGRYSVYEDDRQEWLYFLSQLRKHRPLAPINGIIITASIAELSSNPPEFAISLARSLRQRVQELTERLQVFAPAYVMFSKADLIAGFNDFFQDLDWNERDRVWGATLPCNRTGRDSAIDLFDRHFDILHEGLRELGVAQMARAQGERMPPGMLAFPLEFAAVKPALRVFIATLFEDNPYQFEPVFRGFYFTSALQNGEAQSLSDRKIETRFSLKGEGPLPERVGSRNGFFLRDLFSQVIFADRQLVRQYSVTRQARMRQVAIIGAIAALGVMFGGWSWSYSNNRSLVAGVTADLESAAAMQADNTGLQSRLAALELIQDRIAQLEDFDHDRPLSLGLGLYQGEALKAKLFDEYHAGIRSILLTPVREQLEAFLTEVSTFQGEPGQVAHDPAASPAPRGGGPYVSASPSSVEDAYKALKTYLMLADRAHLDAGHLSDHLTRIWREWLEANRGTMGREEMIRRAGKILSFHLAHTGKPEWPLIENNLALADQVRERLRKVVRGLPATERIYADIRTRASTRFPAVSIAGLTGAGKDSLLTGSHVVSGAFTHDAWKAYVRQAIDDAATGELQSTDWVLQSARHDDLTLQGSPAQIRNTLTTMYKQEYAAAWAQLLQGVSISSFDSFPMAVAAMDRLGDPQRSPIGQLMRTVHAQTAWDNPPAAGAGQGQGQTQAARGLGEWFRRTILRTPVASDAIDALAPPAGMPLSRGELGEAFAGVDRLQAPRDDGGSLLERYLLQLSQLRSRLNQIANQGDPGPGSIKLIRDTLDDGDSELAATLRFVDEQMLAGMEDAQRAVLRPLLIRPLLQTFDASARPAEDELNRIWLAQVHEPFTRRLALKYPFSAEADIEATPAEIAQIFGPEGAIAHYFDGAMAALVVRRGNTIAPRTWGDLGIRLQPDLVAGFPRWVGALEGAAASSTNNAPQTTFMLMPHPVSGTTGYLIEIDGQRLQYRNGAAQWATFIWPNPDANPGARIVLTRFDGSTVEVAAFAGRFGLEKLINSAQRIRKPDGSFTLSWGADELQLSVGLRIISSAQAQAGNGATPREGLGEHLPQRVAGLDPVAAPESPSTDRAAVARVVLK</sequence>
<dbReference type="AlphaFoldDB" id="A0A2U8GKJ6"/>
<dbReference type="InterPro" id="IPR025743">
    <property type="entry name" value="TssM1_N"/>
</dbReference>
<evidence type="ECO:0000259" key="4">
    <source>
        <dbReference type="Pfam" id="PF06761"/>
    </source>
</evidence>
<evidence type="ECO:0000259" key="3">
    <source>
        <dbReference type="Pfam" id="PF06744"/>
    </source>
</evidence>
<dbReference type="InterPro" id="IPR048677">
    <property type="entry name" value="TssM1_hel"/>
</dbReference>
<dbReference type="InterPro" id="IPR053156">
    <property type="entry name" value="T6SS_TssM-like"/>
</dbReference>
<dbReference type="Pfam" id="PF14331">
    <property type="entry name" value="IcmF-related_N"/>
    <property type="match status" value="1"/>
</dbReference>
<evidence type="ECO:0000256" key="2">
    <source>
        <dbReference type="SAM" id="Phobius"/>
    </source>
</evidence>
<dbReference type="EMBL" id="CP022187">
    <property type="protein sequence ID" value="AWI74072.1"/>
    <property type="molecule type" value="Genomic_DNA"/>
</dbReference>
<dbReference type="InterPro" id="IPR017731">
    <property type="entry name" value="TssM1-like"/>
</dbReference>
<evidence type="ECO:0000259" key="6">
    <source>
        <dbReference type="Pfam" id="PF21070"/>
    </source>
</evidence>
<dbReference type="Proteomes" id="UP000244930">
    <property type="component" value="Chromosome"/>
</dbReference>
<evidence type="ECO:0000259" key="5">
    <source>
        <dbReference type="Pfam" id="PF14331"/>
    </source>
</evidence>
<dbReference type="RefSeq" id="WP_108947780.1">
    <property type="nucleotide sequence ID" value="NZ_CP022187.1"/>
</dbReference>
<feature type="transmembrane region" description="Helical" evidence="2">
    <location>
        <begin position="39"/>
        <end position="57"/>
    </location>
</feature>
<feature type="domain" description="Type VI secretion system component TssM1 N-terminal" evidence="5">
    <location>
        <begin position="186"/>
        <end position="439"/>
    </location>
</feature>
<keyword evidence="2" id="KW-0472">Membrane</keyword>
<evidence type="ECO:0000313" key="8">
    <source>
        <dbReference type="Proteomes" id="UP000244930"/>
    </source>
</evidence>
<feature type="domain" description="Type VI secretion system component TssM1 helical" evidence="6">
    <location>
        <begin position="991"/>
        <end position="1078"/>
    </location>
</feature>
<dbReference type="Pfam" id="PF21070">
    <property type="entry name" value="IcmF_helical"/>
    <property type="match status" value="1"/>
</dbReference>
<evidence type="ECO:0000313" key="7">
    <source>
        <dbReference type="EMBL" id="AWI74072.1"/>
    </source>
</evidence>
<dbReference type="NCBIfam" id="TIGR03348">
    <property type="entry name" value="VI_IcmF"/>
    <property type="match status" value="1"/>
</dbReference>
<feature type="transmembrane region" description="Helical" evidence="2">
    <location>
        <begin position="438"/>
        <end position="456"/>
    </location>
</feature>
<dbReference type="InterPro" id="IPR010623">
    <property type="entry name" value="IcmF_C"/>
</dbReference>
<accession>A0A2U8GKJ6</accession>
<dbReference type="KEGG" id="acom:CEW83_01575"/>
<dbReference type="InterPro" id="IPR009612">
    <property type="entry name" value="IcmF-rel"/>
</dbReference>
<feature type="region of interest" description="Disordered" evidence="1">
    <location>
        <begin position="561"/>
        <end position="584"/>
    </location>
</feature>
<gene>
    <name evidence="7" type="ORF">CEW83_01575</name>
</gene>
<protein>
    <submittedName>
        <fullName evidence="7">Type VI secretion protein VasK</fullName>
    </submittedName>
</protein>
<name>A0A2U8GKJ6_9RHOO</name>
<dbReference type="Pfam" id="PF06744">
    <property type="entry name" value="IcmF_C"/>
    <property type="match status" value="1"/>
</dbReference>
<proteinExistence type="predicted"/>
<keyword evidence="2" id="KW-1133">Transmembrane helix</keyword>
<dbReference type="PANTHER" id="PTHR36153:SF1">
    <property type="entry name" value="TYPE VI SECRETION SYSTEM COMPONENT TSSM1"/>
    <property type="match status" value="1"/>
</dbReference>
<organism evidence="7 8">
    <name type="scientific">Parazoarcus communis</name>
    <dbReference type="NCBI Taxonomy" id="41977"/>
    <lineage>
        <taxon>Bacteria</taxon>
        <taxon>Pseudomonadati</taxon>
        <taxon>Pseudomonadota</taxon>
        <taxon>Betaproteobacteria</taxon>
        <taxon>Rhodocyclales</taxon>
        <taxon>Zoogloeaceae</taxon>
        <taxon>Parazoarcus</taxon>
    </lineage>
</organism>
<dbReference type="PANTHER" id="PTHR36153">
    <property type="entry name" value="INNER MEMBRANE PROTEIN-RELATED"/>
    <property type="match status" value="1"/>
</dbReference>
<reference evidence="7 8" key="1">
    <citation type="submission" date="2017-06" db="EMBL/GenBank/DDBJ databases">
        <title>Azoarcus.</title>
        <authorList>
            <person name="Woo J.-H."/>
            <person name="Kim H.-S."/>
        </authorList>
    </citation>
    <scope>NUCLEOTIDE SEQUENCE [LARGE SCALE GENOMIC DNA]</scope>
    <source>
        <strain evidence="7 8">TSPY31</strain>
    </source>
</reference>
<keyword evidence="8" id="KW-1185">Reference proteome</keyword>
<keyword evidence="2" id="KW-0812">Transmembrane</keyword>